<dbReference type="Proteomes" id="UP001635816">
    <property type="component" value="Unassembled WGS sequence"/>
</dbReference>
<keyword evidence="2" id="KW-1185">Reference proteome</keyword>
<organism evidence="1 2">
    <name type="scientific">Mycolicibacterium nivoides</name>
    <dbReference type="NCBI Taxonomy" id="2487344"/>
    <lineage>
        <taxon>Bacteria</taxon>
        <taxon>Bacillati</taxon>
        <taxon>Actinomycetota</taxon>
        <taxon>Actinomycetes</taxon>
        <taxon>Mycobacteriales</taxon>
        <taxon>Mycobacteriaceae</taxon>
        <taxon>Mycolicibacterium</taxon>
    </lineage>
</organism>
<evidence type="ECO:0008006" key="3">
    <source>
        <dbReference type="Google" id="ProtNLM"/>
    </source>
</evidence>
<reference evidence="1 2" key="1">
    <citation type="submission" date="2024-12" db="EMBL/GenBank/DDBJ databases">
        <title>The coexistence of Mycolicibacterium septicum and Mycolicibacterium nivoides in clinical samples.</title>
        <authorList>
            <person name="Wang C."/>
            <person name="Feng Y."/>
            <person name="Zong Z."/>
        </authorList>
    </citation>
    <scope>NUCLEOTIDE SEQUENCE [LARGE SCALE GENOMIC DNA]</scope>
    <source>
        <strain evidence="1 2">120309</strain>
    </source>
</reference>
<dbReference type="EMBL" id="JBKBDD010000005">
    <property type="protein sequence ID" value="MFN6544747.1"/>
    <property type="molecule type" value="Genomic_DNA"/>
</dbReference>
<protein>
    <recommendedName>
        <fullName evidence="3">Peptidase</fullName>
    </recommendedName>
</protein>
<evidence type="ECO:0000313" key="2">
    <source>
        <dbReference type="Proteomes" id="UP001635816"/>
    </source>
</evidence>
<accession>A0ABW9LA01</accession>
<dbReference type="RefSeq" id="WP_409543772.1">
    <property type="nucleotide sequence ID" value="NZ_JBKBDD010000005.1"/>
</dbReference>
<evidence type="ECO:0000313" key="1">
    <source>
        <dbReference type="EMBL" id="MFN6544747.1"/>
    </source>
</evidence>
<comment type="caution">
    <text evidence="1">The sequence shown here is derived from an EMBL/GenBank/DDBJ whole genome shotgun (WGS) entry which is preliminary data.</text>
</comment>
<gene>
    <name evidence="1" type="ORF">ACK4CT_16265</name>
</gene>
<name>A0ABW9LA01_9MYCO</name>
<sequence length="290" mass="31414">MTIAVVVKVDDGYVIASDSATTVGGSTPAGDVILNIYNNANKIFNLRKGLPLSAMTYHLGNIGPASISTLAKDLRSRFSGKASGYEGWKLKRGEYTMQEVVDKFKEFFWDEHYKPFADSAKARGEDTPLLGLIVGGYGADEDQPELFEFQLTPAGCAGPTPVLEHDTGASWWAQGEAITRMLKGVSGFTPQALLNLNVVANEAAAIKLADDIASQVNVQIVAPAMPIQDAVDLAEFLVRVTIGFVRFCPGHPTVGGPIEIAAVTKHEGFKWVQRKHYFDANLNPTTRRTQ</sequence>
<proteinExistence type="predicted"/>